<dbReference type="GO" id="GO:0016491">
    <property type="term" value="F:oxidoreductase activity"/>
    <property type="evidence" value="ECO:0007669"/>
    <property type="project" value="UniProtKB-KW"/>
</dbReference>
<evidence type="ECO:0000256" key="3">
    <source>
        <dbReference type="ARBA" id="ARBA00009400"/>
    </source>
</evidence>
<dbReference type="SUPFAM" id="SSF51690">
    <property type="entry name" value="Nicotinate/Quinolinate PRTase C-terminal domain-like"/>
    <property type="match status" value="1"/>
</dbReference>
<dbReference type="InterPro" id="IPR003953">
    <property type="entry name" value="FAD-dep_OxRdtase_2_FAD-bd"/>
</dbReference>
<dbReference type="InterPro" id="IPR002638">
    <property type="entry name" value="Quinolinate_PRibosylTrfase_C"/>
</dbReference>
<dbReference type="Pfam" id="PF00890">
    <property type="entry name" value="FAD_binding_2"/>
    <property type="match status" value="1"/>
</dbReference>
<reference evidence="18" key="1">
    <citation type="submission" date="2019-08" db="EMBL/GenBank/DDBJ databases">
        <authorList>
            <person name="Kucharzyk K."/>
            <person name="Murdoch R.W."/>
            <person name="Higgins S."/>
            <person name="Loffler F."/>
        </authorList>
    </citation>
    <scope>NUCLEOTIDE SEQUENCE</scope>
</reference>
<dbReference type="SUPFAM" id="SSF51905">
    <property type="entry name" value="FAD/NAD(P)-binding domain"/>
    <property type="match status" value="1"/>
</dbReference>
<dbReference type="InterPro" id="IPR022412">
    <property type="entry name" value="Quinolinate_PRibosylTrfase_N"/>
</dbReference>
<evidence type="ECO:0000256" key="2">
    <source>
        <dbReference type="ARBA" id="ARBA00004893"/>
    </source>
</evidence>
<dbReference type="InterPro" id="IPR036188">
    <property type="entry name" value="FAD/NAD-bd_sf"/>
</dbReference>
<dbReference type="FunFam" id="3.90.1170.20:FF:000001">
    <property type="entry name" value="Nicotinate-nucleotide diphosphorylase (Carboxylating)"/>
    <property type="match status" value="1"/>
</dbReference>
<evidence type="ECO:0000313" key="18">
    <source>
        <dbReference type="EMBL" id="MPM67244.1"/>
    </source>
</evidence>
<dbReference type="GO" id="GO:0004514">
    <property type="term" value="F:nicotinate-nucleotide diphosphorylase (carboxylating) activity"/>
    <property type="evidence" value="ECO:0007669"/>
    <property type="project" value="UniProtKB-EC"/>
</dbReference>
<evidence type="ECO:0000256" key="13">
    <source>
        <dbReference type="ARBA" id="ARBA00069173"/>
    </source>
</evidence>
<dbReference type="SUPFAM" id="SSF46977">
    <property type="entry name" value="Succinate dehydrogenase/fumarate reductase flavoprotein C-terminal domain"/>
    <property type="match status" value="1"/>
</dbReference>
<dbReference type="Pfam" id="PF01729">
    <property type="entry name" value="QRPTase_C"/>
    <property type="match status" value="1"/>
</dbReference>
<dbReference type="Gene3D" id="3.50.50.60">
    <property type="entry name" value="FAD/NAD(P)-binding domain"/>
    <property type="match status" value="1"/>
</dbReference>
<evidence type="ECO:0000256" key="1">
    <source>
        <dbReference type="ARBA" id="ARBA00003237"/>
    </source>
</evidence>
<evidence type="ECO:0000256" key="8">
    <source>
        <dbReference type="ARBA" id="ARBA00022676"/>
    </source>
</evidence>
<feature type="domain" description="Quinolinate phosphoribosyl transferase C-terminal" evidence="15">
    <location>
        <begin position="359"/>
        <end position="523"/>
    </location>
</feature>
<dbReference type="InterPro" id="IPR015939">
    <property type="entry name" value="Fum_Rdtase/Succ_DH_flav-like_C"/>
</dbReference>
<dbReference type="CDD" id="cd01572">
    <property type="entry name" value="QPRTase"/>
    <property type="match status" value="1"/>
</dbReference>
<evidence type="ECO:0000256" key="4">
    <source>
        <dbReference type="ARBA" id="ARBA00011218"/>
    </source>
</evidence>
<comment type="subunit">
    <text evidence="4">Hexamer formed by 3 homodimers.</text>
</comment>
<dbReference type="Gene3D" id="1.20.58.100">
    <property type="entry name" value="Fumarate reductase/succinate dehydrogenase flavoprotein-like, C-terminal domain"/>
    <property type="match status" value="1"/>
</dbReference>
<dbReference type="InterPro" id="IPR004393">
    <property type="entry name" value="NadC"/>
</dbReference>
<evidence type="ECO:0000256" key="5">
    <source>
        <dbReference type="ARBA" id="ARBA00011944"/>
    </source>
</evidence>
<proteinExistence type="inferred from homology"/>
<evidence type="ECO:0000259" key="17">
    <source>
        <dbReference type="Pfam" id="PF02910"/>
    </source>
</evidence>
<keyword evidence="10" id="KW-0560">Oxidoreductase</keyword>
<dbReference type="GO" id="GO:0005737">
    <property type="term" value="C:cytoplasm"/>
    <property type="evidence" value="ECO:0007669"/>
    <property type="project" value="TreeGrafter"/>
</dbReference>
<evidence type="ECO:0000256" key="11">
    <source>
        <dbReference type="ARBA" id="ARBA00033102"/>
    </source>
</evidence>
<dbReference type="PANTHER" id="PTHR32179:SF3">
    <property type="entry name" value="NICOTINATE-NUCLEOTIDE PYROPHOSPHORYLASE [CARBOXYLATING]"/>
    <property type="match status" value="1"/>
</dbReference>
<dbReference type="GO" id="GO:0009435">
    <property type="term" value="P:NAD+ biosynthetic process"/>
    <property type="evidence" value="ECO:0007669"/>
    <property type="project" value="UniProtKB-UniPathway"/>
</dbReference>
<keyword evidence="9" id="KW-0808">Transferase</keyword>
<keyword evidence="6" id="KW-0285">Flavoprotein</keyword>
<dbReference type="InterPro" id="IPR013785">
    <property type="entry name" value="Aldolase_TIM"/>
</dbReference>
<evidence type="ECO:0000259" key="15">
    <source>
        <dbReference type="Pfam" id="PF01729"/>
    </source>
</evidence>
<evidence type="ECO:0000256" key="9">
    <source>
        <dbReference type="ARBA" id="ARBA00022679"/>
    </source>
</evidence>
<comment type="pathway">
    <text evidence="2">Cofactor biosynthesis; NAD(+) biosynthesis; nicotinate D-ribonucleotide from quinolinate: step 1/1.</text>
</comment>
<comment type="catalytic activity">
    <reaction evidence="12">
        <text>nicotinate beta-D-ribonucleotide + CO2 + diphosphate = quinolinate + 5-phospho-alpha-D-ribose 1-diphosphate + 2 H(+)</text>
        <dbReference type="Rhea" id="RHEA:12733"/>
        <dbReference type="ChEBI" id="CHEBI:15378"/>
        <dbReference type="ChEBI" id="CHEBI:16526"/>
        <dbReference type="ChEBI" id="CHEBI:29959"/>
        <dbReference type="ChEBI" id="CHEBI:33019"/>
        <dbReference type="ChEBI" id="CHEBI:57502"/>
        <dbReference type="ChEBI" id="CHEBI:58017"/>
        <dbReference type="EC" id="2.4.2.19"/>
    </reaction>
</comment>
<comment type="caution">
    <text evidence="18">The sequence shown here is derived from an EMBL/GenBank/DDBJ whole genome shotgun (WGS) entry which is preliminary data.</text>
</comment>
<dbReference type="SUPFAM" id="SSF54675">
    <property type="entry name" value="Nicotinate/Quinolinate PRTase N-terminal domain-like"/>
    <property type="match status" value="1"/>
</dbReference>
<keyword evidence="7" id="KW-0662">Pyridine nucleotide biosynthesis</keyword>
<gene>
    <name evidence="18" type="ORF">SDC9_114165</name>
</gene>
<dbReference type="InterPro" id="IPR027277">
    <property type="entry name" value="NadC/ModD"/>
</dbReference>
<name>A0A645BZU8_9ZZZZ</name>
<dbReference type="Gene3D" id="3.90.1170.20">
    <property type="entry name" value="Quinolinate phosphoribosyl transferase, N-terminal domain"/>
    <property type="match status" value="1"/>
</dbReference>
<dbReference type="NCBIfam" id="TIGR00078">
    <property type="entry name" value="nadC"/>
    <property type="match status" value="1"/>
</dbReference>
<evidence type="ECO:0000259" key="14">
    <source>
        <dbReference type="Pfam" id="PF00890"/>
    </source>
</evidence>
<protein>
    <recommendedName>
        <fullName evidence="13">Probable nicotinate-nucleotide pyrophosphorylase [carboxylating]</fullName>
        <ecNumber evidence="5">2.4.2.19</ecNumber>
    </recommendedName>
    <alternativeName>
        <fullName evidence="11">Quinolinate phosphoribosyltransferase [decarboxylating]</fullName>
    </alternativeName>
</protein>
<evidence type="ECO:0000256" key="7">
    <source>
        <dbReference type="ARBA" id="ARBA00022642"/>
    </source>
</evidence>
<evidence type="ECO:0000256" key="12">
    <source>
        <dbReference type="ARBA" id="ARBA00047445"/>
    </source>
</evidence>
<feature type="domain" description="FAD-dependent oxidoreductase 2 FAD-binding" evidence="14">
    <location>
        <begin position="1"/>
        <end position="102"/>
    </location>
</feature>
<feature type="domain" description="Fumarate reductase/succinate dehydrogenase flavoprotein-like C-terminal" evidence="17">
    <location>
        <begin position="148"/>
        <end position="227"/>
    </location>
</feature>
<evidence type="ECO:0000256" key="10">
    <source>
        <dbReference type="ARBA" id="ARBA00023002"/>
    </source>
</evidence>
<evidence type="ECO:0000259" key="16">
    <source>
        <dbReference type="Pfam" id="PF02749"/>
    </source>
</evidence>
<dbReference type="PANTHER" id="PTHR32179">
    <property type="entry name" value="NICOTINATE-NUCLEOTIDE PYROPHOSPHORYLASE [CARBOXYLATING]"/>
    <property type="match status" value="1"/>
</dbReference>
<evidence type="ECO:0000256" key="6">
    <source>
        <dbReference type="ARBA" id="ARBA00022630"/>
    </source>
</evidence>
<dbReference type="UniPathway" id="UPA00253">
    <property type="reaction ID" value="UER00331"/>
</dbReference>
<dbReference type="InterPro" id="IPR037099">
    <property type="entry name" value="Fum_R/Succ_DH_flav-like_C_sf"/>
</dbReference>
<organism evidence="18">
    <name type="scientific">bioreactor metagenome</name>
    <dbReference type="NCBI Taxonomy" id="1076179"/>
    <lineage>
        <taxon>unclassified sequences</taxon>
        <taxon>metagenomes</taxon>
        <taxon>ecological metagenomes</taxon>
    </lineage>
</organism>
<comment type="function">
    <text evidence="1">Involved in the catabolism of quinolinic acid (QA).</text>
</comment>
<dbReference type="EC" id="2.4.2.19" evidence="5"/>
<dbReference type="GO" id="GO:0034213">
    <property type="term" value="P:quinolinate catabolic process"/>
    <property type="evidence" value="ECO:0007669"/>
    <property type="project" value="TreeGrafter"/>
</dbReference>
<dbReference type="Gene3D" id="3.90.700.10">
    <property type="entry name" value="Succinate dehydrogenase/fumarate reductase flavoprotein, catalytic domain"/>
    <property type="match status" value="1"/>
</dbReference>
<dbReference type="InterPro" id="IPR037128">
    <property type="entry name" value="Quinolinate_PRibosylTase_N_sf"/>
</dbReference>
<dbReference type="InterPro" id="IPR036068">
    <property type="entry name" value="Nicotinate_pribotase-like_C"/>
</dbReference>
<sequence>MAELAPRDVFAREISKQKNVRLSLEHLDSIRIKDRFPNIYKYCTAHGLDLTKSVPVAPAAHYMIGGVLTDLNGRSDIPSLYVCGEMASTGIMGANRLASNSLAECLVFGYRAIEDTLNKEPAKPLRSLAKKFHRIPKNEQIYNTIQAEVSAILSNHAGIIRTQEGLRSGLEKIRETSNRLSETDGYQPNELYCSMGNNILTVAHLILSGALERNESRGAHYRNDFPCECTETPYHTIQQKNSIINKATDMSAQNLIDKLIELAIEEDAGKGDITTNSLVPLNYMATATLTAKEAGVICGMEIAHRVFEHFDSEIVFKPYITDGHKVEKGEVVAKVTGSYRALLTAERTVLNILQRMSGIATETAKYVKELEGSGTKLLDTRKTAPGMRHLDKMAVAAGGGTNHRTGLYDMVLIKDNHIKVAGSITKAVNQVREATGNTYKIEVEATNLNEAEEAVKCGAHIVMLDNMDNDTMAKAVKLIAKRAQTEVSGNMTIERIKAVAKTGVDFISVGALTHSVKALDISMNIEER</sequence>
<dbReference type="Pfam" id="PF02910">
    <property type="entry name" value="Succ_DH_flav_C"/>
    <property type="match status" value="1"/>
</dbReference>
<keyword evidence="8" id="KW-0328">Glycosyltransferase</keyword>
<dbReference type="InterPro" id="IPR027477">
    <property type="entry name" value="Succ_DH/fumarate_Rdtase_cat_sf"/>
</dbReference>
<comment type="similarity">
    <text evidence="3">Belongs to the NadC/ModD family.</text>
</comment>
<dbReference type="Gene3D" id="3.20.20.70">
    <property type="entry name" value="Aldolase class I"/>
    <property type="match status" value="1"/>
</dbReference>
<dbReference type="FunFam" id="3.20.20.70:FF:000030">
    <property type="entry name" value="Nicotinate-nucleotide pyrophosphorylase, carboxylating"/>
    <property type="match status" value="1"/>
</dbReference>
<dbReference type="Pfam" id="PF02749">
    <property type="entry name" value="QRPTase_N"/>
    <property type="match status" value="1"/>
</dbReference>
<dbReference type="AlphaFoldDB" id="A0A645BZU8"/>
<feature type="domain" description="Quinolinate phosphoribosyl transferase N-terminal" evidence="16">
    <location>
        <begin position="272"/>
        <end position="357"/>
    </location>
</feature>
<dbReference type="EMBL" id="VSSQ01021574">
    <property type="protein sequence ID" value="MPM67244.1"/>
    <property type="molecule type" value="Genomic_DNA"/>
</dbReference>
<accession>A0A645BZU8</accession>